<feature type="region of interest" description="Disordered" evidence="1">
    <location>
        <begin position="30"/>
        <end position="53"/>
    </location>
</feature>
<evidence type="ECO:0000256" key="1">
    <source>
        <dbReference type="SAM" id="MobiDB-lite"/>
    </source>
</evidence>
<feature type="compositionally biased region" description="Polar residues" evidence="1">
    <location>
        <begin position="43"/>
        <end position="53"/>
    </location>
</feature>
<dbReference type="Proteomes" id="UP000032946">
    <property type="component" value="Chromosome"/>
</dbReference>
<dbReference type="RefSeq" id="WP_006621157.1">
    <property type="nucleotide sequence ID" value="NZ_FO818640.1"/>
</dbReference>
<dbReference type="AlphaFoldDB" id="A0A9P1KD73"/>
<dbReference type="EMBL" id="FO818640">
    <property type="protein sequence ID" value="CDM93526.1"/>
    <property type="molecule type" value="Genomic_DNA"/>
</dbReference>
<feature type="region of interest" description="Disordered" evidence="1">
    <location>
        <begin position="67"/>
        <end position="88"/>
    </location>
</feature>
<feature type="compositionally biased region" description="Polar residues" evidence="1">
    <location>
        <begin position="71"/>
        <end position="85"/>
    </location>
</feature>
<organism evidence="2 3">
    <name type="scientific">Limnospira indica PCC 8005</name>
    <dbReference type="NCBI Taxonomy" id="376219"/>
    <lineage>
        <taxon>Bacteria</taxon>
        <taxon>Bacillati</taxon>
        <taxon>Cyanobacteriota</taxon>
        <taxon>Cyanophyceae</taxon>
        <taxon>Oscillatoriophycideae</taxon>
        <taxon>Oscillatoriales</taxon>
        <taxon>Sirenicapillariaceae</taxon>
        <taxon>Limnospira</taxon>
    </lineage>
</organism>
<reference evidence="2 3" key="1">
    <citation type="submission" date="2014-02" db="EMBL/GenBank/DDBJ databases">
        <authorList>
            <person name="Genoscope - CEA"/>
        </authorList>
    </citation>
    <scope>NUCLEOTIDE SEQUENCE [LARGE SCALE GENOMIC DNA]</scope>
    <source>
        <strain evidence="2 3">PCC 8005</strain>
    </source>
</reference>
<evidence type="ECO:0000313" key="2">
    <source>
        <dbReference type="EMBL" id="CDM93526.1"/>
    </source>
</evidence>
<evidence type="ECO:0000313" key="3">
    <source>
        <dbReference type="Proteomes" id="UP000032946"/>
    </source>
</evidence>
<accession>A0A9P1KD73</accession>
<gene>
    <name evidence="2" type="ORF">ARTHRO_11199</name>
</gene>
<keyword evidence="3" id="KW-1185">Reference proteome</keyword>
<proteinExistence type="predicted"/>
<protein>
    <submittedName>
        <fullName evidence="2">Uncharacterized protein</fullName>
    </submittedName>
</protein>
<name>A0A9P1KD73_9CYAN</name>
<sequence>MTFQQLPKQVLDLPPGDRWVLLKLLVESLQPTPPPFPQATPTVESTSGNEDNSLAQYYGCIDDETFIRHPQPQQGDRQPTTTAQNPGGWELPVFLQANRRNPVVDFQIFNDSRSR</sequence>